<protein>
    <submittedName>
        <fullName evidence="3">Alpha/beta hydrolase</fullName>
    </submittedName>
</protein>
<proteinExistence type="predicted"/>
<dbReference type="Pfam" id="PF00561">
    <property type="entry name" value="Abhydrolase_1"/>
    <property type="match status" value="1"/>
</dbReference>
<keyword evidence="4" id="KW-1185">Reference proteome</keyword>
<dbReference type="RefSeq" id="WP_239368973.1">
    <property type="nucleotide sequence ID" value="NZ_JAKREW010000027.1"/>
</dbReference>
<sequence length="284" mass="31052">MTKLAHIQVGDWKLAVRKAGDPSMPAMVLLHGWPQTSYAWEQVLGDLGRDQYALAFDLPGVGGSQGSPQPAEKHVLADIILTAAEQIGAKDVLVAGYDVGGMVAFACARDHPARIQGAVVMNTVIPGVAPWEEVLADPRIFHFALHNVPGLPERLVAGRERAYFDFFYDIMAGNPDRLTEDAREHYVRGYSRPEALKAGFDWYRAMQKDAERNAQTAPIQVPVLYLRGDADPGVLGLDDYAEGLRQAGVERLETGTLPHSGEYAPEEAPQALIAELRRFRAALA</sequence>
<dbReference type="InterPro" id="IPR000073">
    <property type="entry name" value="AB_hydrolase_1"/>
</dbReference>
<name>A0ABS9QLM1_9HYPH</name>
<gene>
    <name evidence="3" type="ORF">L4923_21605</name>
</gene>
<dbReference type="GO" id="GO:0016787">
    <property type="term" value="F:hydrolase activity"/>
    <property type="evidence" value="ECO:0007669"/>
    <property type="project" value="UniProtKB-KW"/>
</dbReference>
<evidence type="ECO:0000259" key="2">
    <source>
        <dbReference type="Pfam" id="PF00561"/>
    </source>
</evidence>
<comment type="caution">
    <text evidence="3">The sequence shown here is derived from an EMBL/GenBank/DDBJ whole genome shotgun (WGS) entry which is preliminary data.</text>
</comment>
<evidence type="ECO:0000256" key="1">
    <source>
        <dbReference type="ARBA" id="ARBA00022801"/>
    </source>
</evidence>
<dbReference type="EMBL" id="JAKREW010000027">
    <property type="protein sequence ID" value="MCG7507636.1"/>
    <property type="molecule type" value="Genomic_DNA"/>
</dbReference>
<feature type="domain" description="AB hydrolase-1" evidence="2">
    <location>
        <begin position="25"/>
        <end position="234"/>
    </location>
</feature>
<reference evidence="3 4" key="1">
    <citation type="submission" date="2022-02" db="EMBL/GenBank/DDBJ databases">
        <title>Draft genome sequence of Mezorhizobium retamae strain IRAMC:0171 isolated from Retama raetam nodules.</title>
        <authorList>
            <person name="Bengaied R."/>
            <person name="Sbissi I."/>
            <person name="Huber K."/>
            <person name="Ghodbane F."/>
            <person name="Nouioui I."/>
            <person name="Tarhouni M."/>
            <person name="Gtari M."/>
        </authorList>
    </citation>
    <scope>NUCLEOTIDE SEQUENCE [LARGE SCALE GENOMIC DNA]</scope>
    <source>
        <strain evidence="3 4">IRAMC:0171</strain>
    </source>
</reference>
<dbReference type="SUPFAM" id="SSF53474">
    <property type="entry name" value="alpha/beta-Hydrolases"/>
    <property type="match status" value="1"/>
</dbReference>
<dbReference type="Gene3D" id="3.40.50.1820">
    <property type="entry name" value="alpha/beta hydrolase"/>
    <property type="match status" value="1"/>
</dbReference>
<accession>A0ABS9QLM1</accession>
<dbReference type="Proteomes" id="UP001201701">
    <property type="component" value="Unassembled WGS sequence"/>
</dbReference>
<dbReference type="PRINTS" id="PR00412">
    <property type="entry name" value="EPOXHYDRLASE"/>
</dbReference>
<dbReference type="InterPro" id="IPR029058">
    <property type="entry name" value="AB_hydrolase_fold"/>
</dbReference>
<keyword evidence="1 3" id="KW-0378">Hydrolase</keyword>
<dbReference type="PANTHER" id="PTHR43329">
    <property type="entry name" value="EPOXIDE HYDROLASE"/>
    <property type="match status" value="1"/>
</dbReference>
<evidence type="ECO:0000313" key="3">
    <source>
        <dbReference type="EMBL" id="MCG7507636.1"/>
    </source>
</evidence>
<dbReference type="InterPro" id="IPR000639">
    <property type="entry name" value="Epox_hydrolase-like"/>
</dbReference>
<organism evidence="3 4">
    <name type="scientific">Mesorhizobium retamae</name>
    <dbReference type="NCBI Taxonomy" id="2912854"/>
    <lineage>
        <taxon>Bacteria</taxon>
        <taxon>Pseudomonadati</taxon>
        <taxon>Pseudomonadota</taxon>
        <taxon>Alphaproteobacteria</taxon>
        <taxon>Hyphomicrobiales</taxon>
        <taxon>Phyllobacteriaceae</taxon>
        <taxon>Mesorhizobium</taxon>
    </lineage>
</organism>
<evidence type="ECO:0000313" key="4">
    <source>
        <dbReference type="Proteomes" id="UP001201701"/>
    </source>
</evidence>